<dbReference type="Proteomes" id="UP000265120">
    <property type="component" value="Chromosome 17"/>
</dbReference>
<name>A0A3P8X4M1_CYNSE</name>
<reference evidence="1" key="2">
    <citation type="submission" date="2025-08" db="UniProtKB">
        <authorList>
            <consortium name="Ensembl"/>
        </authorList>
    </citation>
    <scope>IDENTIFICATION</scope>
</reference>
<reference evidence="1 2" key="1">
    <citation type="journal article" date="2014" name="Nat. Genet.">
        <title>Whole-genome sequence of a flatfish provides insights into ZW sex chromosome evolution and adaptation to a benthic lifestyle.</title>
        <authorList>
            <person name="Chen S."/>
            <person name="Zhang G."/>
            <person name="Shao C."/>
            <person name="Huang Q."/>
            <person name="Liu G."/>
            <person name="Zhang P."/>
            <person name="Song W."/>
            <person name="An N."/>
            <person name="Chalopin D."/>
            <person name="Volff J.N."/>
            <person name="Hong Y."/>
            <person name="Li Q."/>
            <person name="Sha Z."/>
            <person name="Zhou H."/>
            <person name="Xie M."/>
            <person name="Yu Q."/>
            <person name="Liu Y."/>
            <person name="Xiang H."/>
            <person name="Wang N."/>
            <person name="Wu K."/>
            <person name="Yang C."/>
            <person name="Zhou Q."/>
            <person name="Liao X."/>
            <person name="Yang L."/>
            <person name="Hu Q."/>
            <person name="Zhang J."/>
            <person name="Meng L."/>
            <person name="Jin L."/>
            <person name="Tian Y."/>
            <person name="Lian J."/>
            <person name="Yang J."/>
            <person name="Miao G."/>
            <person name="Liu S."/>
            <person name="Liang Z."/>
            <person name="Yan F."/>
            <person name="Li Y."/>
            <person name="Sun B."/>
            <person name="Zhang H."/>
            <person name="Zhang J."/>
            <person name="Zhu Y."/>
            <person name="Du M."/>
            <person name="Zhao Y."/>
            <person name="Schartl M."/>
            <person name="Tang Q."/>
            <person name="Wang J."/>
        </authorList>
    </citation>
    <scope>NUCLEOTIDE SEQUENCE</scope>
</reference>
<dbReference type="SUPFAM" id="SSF53098">
    <property type="entry name" value="Ribonuclease H-like"/>
    <property type="match status" value="1"/>
</dbReference>
<dbReference type="InterPro" id="IPR012337">
    <property type="entry name" value="RNaseH-like_sf"/>
</dbReference>
<dbReference type="GO" id="GO:0003676">
    <property type="term" value="F:nucleic acid binding"/>
    <property type="evidence" value="ECO:0007669"/>
    <property type="project" value="InterPro"/>
</dbReference>
<protein>
    <recommendedName>
        <fullName evidence="3">Integrase catalytic domain-containing protein</fullName>
    </recommendedName>
</protein>
<dbReference type="InterPro" id="IPR036397">
    <property type="entry name" value="RNaseH_sf"/>
</dbReference>
<evidence type="ECO:0000313" key="1">
    <source>
        <dbReference type="Ensembl" id="ENSCSEP00000032731.1"/>
    </source>
</evidence>
<dbReference type="Gene3D" id="3.30.420.10">
    <property type="entry name" value="Ribonuclease H-like superfamily/Ribonuclease H"/>
    <property type="match status" value="1"/>
</dbReference>
<dbReference type="OMA" id="FFTHRRT"/>
<evidence type="ECO:0008006" key="3">
    <source>
        <dbReference type="Google" id="ProtNLM"/>
    </source>
</evidence>
<accession>A0A3P8X4M1</accession>
<dbReference type="AlphaFoldDB" id="A0A3P8X4M1"/>
<dbReference type="InParanoid" id="A0A3P8X4M1"/>
<dbReference type="STRING" id="244447.ENSCSEP00000032731"/>
<dbReference type="PANTHER" id="PTHR47266">
    <property type="entry name" value="ENDONUCLEASE-RELATED"/>
    <property type="match status" value="1"/>
</dbReference>
<evidence type="ECO:0000313" key="2">
    <source>
        <dbReference type="Proteomes" id="UP000265120"/>
    </source>
</evidence>
<reference evidence="1" key="3">
    <citation type="submission" date="2025-09" db="UniProtKB">
        <authorList>
            <consortium name="Ensembl"/>
        </authorList>
    </citation>
    <scope>IDENTIFICATION</scope>
</reference>
<dbReference type="Ensembl" id="ENSCSET00000033154.1">
    <property type="protein sequence ID" value="ENSCSEP00000032731.1"/>
    <property type="gene ID" value="ENSCSEG00000021006.1"/>
</dbReference>
<keyword evidence="2" id="KW-1185">Reference proteome</keyword>
<proteinExistence type="predicted"/>
<dbReference type="InterPro" id="IPR052160">
    <property type="entry name" value="Gypsy_RT_Integrase-like"/>
</dbReference>
<sequence>TCQHNRKPKDQVITSKKQPVVASFPWEFAGVNFVGPLPRSSQGNEYILVLVDFFTHRRTTAYHPQTNHTERMNWTIKTAIRSYVGSRHRDWERHLGLISFAPHQSTGESPAFLLYGRDLSTPLDLAMQPDLESAPESIELYNVVLSLDQRHLSFKMGDLVRLRGHPRSDTLAGFAAKLAPPVQGPLQTGLGPEALHRPHTLLLGCLKLPTAHLGDGLRAEQRLNFVVSPSYNDNKDFFLK</sequence>
<organism evidence="1 2">
    <name type="scientific">Cynoglossus semilaevis</name>
    <name type="common">Tongue sole</name>
    <dbReference type="NCBI Taxonomy" id="244447"/>
    <lineage>
        <taxon>Eukaryota</taxon>
        <taxon>Metazoa</taxon>
        <taxon>Chordata</taxon>
        <taxon>Craniata</taxon>
        <taxon>Vertebrata</taxon>
        <taxon>Euteleostomi</taxon>
        <taxon>Actinopterygii</taxon>
        <taxon>Neopterygii</taxon>
        <taxon>Teleostei</taxon>
        <taxon>Neoteleostei</taxon>
        <taxon>Acanthomorphata</taxon>
        <taxon>Carangaria</taxon>
        <taxon>Pleuronectiformes</taxon>
        <taxon>Pleuronectoidei</taxon>
        <taxon>Cynoglossidae</taxon>
        <taxon>Cynoglossinae</taxon>
        <taxon>Cynoglossus</taxon>
    </lineage>
</organism>
<dbReference type="GeneTree" id="ENSGT00940000177377"/>